<evidence type="ECO:0000313" key="2">
    <source>
        <dbReference type="EMBL" id="KAL3664218.1"/>
    </source>
</evidence>
<dbReference type="SMART" id="SM00248">
    <property type="entry name" value="ANK"/>
    <property type="match status" value="2"/>
</dbReference>
<dbReference type="InterPro" id="IPR002110">
    <property type="entry name" value="Ankyrin_rpt"/>
</dbReference>
<dbReference type="Gene3D" id="1.25.40.20">
    <property type="entry name" value="Ankyrin repeat-containing domain"/>
    <property type="match status" value="1"/>
</dbReference>
<dbReference type="InterPro" id="IPR039323">
    <property type="entry name" value="ANKRD_45/46/60"/>
</dbReference>
<dbReference type="Pfam" id="PF12796">
    <property type="entry name" value="Ank_2"/>
    <property type="match status" value="1"/>
</dbReference>
<dbReference type="PANTHER" id="PTHR22677:SF4">
    <property type="entry name" value="USHER SYNDROME TYPE-1G PROTEIN-LIKE PROTEIN"/>
    <property type="match status" value="1"/>
</dbReference>
<dbReference type="EMBL" id="JBIMZQ010000024">
    <property type="protein sequence ID" value="KAL3664218.1"/>
    <property type="molecule type" value="Genomic_DNA"/>
</dbReference>
<dbReference type="PROSITE" id="PS50297">
    <property type="entry name" value="ANK_REP_REGION"/>
    <property type="match status" value="1"/>
</dbReference>
<dbReference type="PROSITE" id="PS50088">
    <property type="entry name" value="ANK_REPEAT"/>
    <property type="match status" value="2"/>
</dbReference>
<sequence length="119" mass="12385">MNESALFKASLHGHVGVVLVLLENGAAVDQKGPNEATALFEACTNGHLDIVVILVEKGASIDVKNSDGVDLVAIARANDHNDIADALLKCSHLCGETSIEVVWTDSDPKFVSAVAGCTC</sequence>
<evidence type="ECO:0000256" key="1">
    <source>
        <dbReference type="PROSITE-ProRule" id="PRU00023"/>
    </source>
</evidence>
<protein>
    <recommendedName>
        <fullName evidence="4">Ankyrin repeat protein</fullName>
    </recommendedName>
</protein>
<dbReference type="SUPFAM" id="SSF48403">
    <property type="entry name" value="Ankyrin repeat"/>
    <property type="match status" value="1"/>
</dbReference>
<dbReference type="Proteomes" id="UP001632037">
    <property type="component" value="Unassembled WGS sequence"/>
</dbReference>
<organism evidence="2 3">
    <name type="scientific">Phytophthora oleae</name>
    <dbReference type="NCBI Taxonomy" id="2107226"/>
    <lineage>
        <taxon>Eukaryota</taxon>
        <taxon>Sar</taxon>
        <taxon>Stramenopiles</taxon>
        <taxon>Oomycota</taxon>
        <taxon>Peronosporomycetes</taxon>
        <taxon>Peronosporales</taxon>
        <taxon>Peronosporaceae</taxon>
        <taxon>Phytophthora</taxon>
    </lineage>
</organism>
<proteinExistence type="predicted"/>
<comment type="caution">
    <text evidence="2">The sequence shown here is derived from an EMBL/GenBank/DDBJ whole genome shotgun (WGS) entry which is preliminary data.</text>
</comment>
<feature type="repeat" description="ANK" evidence="1">
    <location>
        <begin position="34"/>
        <end position="66"/>
    </location>
</feature>
<dbReference type="AlphaFoldDB" id="A0ABD3FBC8"/>
<name>A0ABD3FBC8_9STRA</name>
<evidence type="ECO:0008006" key="4">
    <source>
        <dbReference type="Google" id="ProtNLM"/>
    </source>
</evidence>
<dbReference type="PANTHER" id="PTHR22677">
    <property type="entry name" value="ANKYRIN REPEAT DOMAIN-CONTAINING PROTEIN 60"/>
    <property type="match status" value="1"/>
</dbReference>
<evidence type="ECO:0000313" key="3">
    <source>
        <dbReference type="Proteomes" id="UP001632037"/>
    </source>
</evidence>
<accession>A0ABD3FBC8</accession>
<keyword evidence="1" id="KW-0040">ANK repeat</keyword>
<feature type="repeat" description="ANK" evidence="1">
    <location>
        <begin position="1"/>
        <end position="33"/>
    </location>
</feature>
<gene>
    <name evidence="2" type="ORF">V7S43_010547</name>
</gene>
<keyword evidence="3" id="KW-1185">Reference proteome</keyword>
<reference evidence="2 3" key="1">
    <citation type="submission" date="2024-09" db="EMBL/GenBank/DDBJ databases">
        <title>Genome sequencing and assembly of Phytophthora oleae, isolate VK10A, causative agent of rot of olive drupes.</title>
        <authorList>
            <person name="Conti Taguali S."/>
            <person name="Riolo M."/>
            <person name="La Spada F."/>
            <person name="Cacciola S.O."/>
            <person name="Dionisio G."/>
        </authorList>
    </citation>
    <scope>NUCLEOTIDE SEQUENCE [LARGE SCALE GENOMIC DNA]</scope>
    <source>
        <strain evidence="2 3">VK10A</strain>
    </source>
</reference>
<dbReference type="InterPro" id="IPR036770">
    <property type="entry name" value="Ankyrin_rpt-contain_sf"/>
</dbReference>